<evidence type="ECO:0008006" key="6">
    <source>
        <dbReference type="Google" id="ProtNLM"/>
    </source>
</evidence>
<reference evidence="4" key="3">
    <citation type="submission" date="2020-12" db="UniProtKB">
        <authorList>
            <consortium name="EnsemblPlants"/>
        </authorList>
    </citation>
    <scope>IDENTIFICATION</scope>
</reference>
<gene>
    <name evidence="4" type="primary">LOC112285436</name>
</gene>
<evidence type="ECO:0000313" key="4">
    <source>
        <dbReference type="EnsemblPlants" id="Pp3c1_890V3.2"/>
    </source>
</evidence>
<dbReference type="InParanoid" id="A0A7I4C0E9"/>
<reference evidence="4 5" key="1">
    <citation type="journal article" date="2008" name="Science">
        <title>The Physcomitrella genome reveals evolutionary insights into the conquest of land by plants.</title>
        <authorList>
            <person name="Rensing S."/>
            <person name="Lang D."/>
            <person name="Zimmer A."/>
            <person name="Terry A."/>
            <person name="Salamov A."/>
            <person name="Shapiro H."/>
            <person name="Nishiyama T."/>
            <person name="Perroud P.-F."/>
            <person name="Lindquist E."/>
            <person name="Kamisugi Y."/>
            <person name="Tanahashi T."/>
            <person name="Sakakibara K."/>
            <person name="Fujita T."/>
            <person name="Oishi K."/>
            <person name="Shin-I T."/>
            <person name="Kuroki Y."/>
            <person name="Toyoda A."/>
            <person name="Suzuki Y."/>
            <person name="Hashimoto A."/>
            <person name="Yamaguchi K."/>
            <person name="Sugano A."/>
            <person name="Kohara Y."/>
            <person name="Fujiyama A."/>
            <person name="Anterola A."/>
            <person name="Aoki S."/>
            <person name="Ashton N."/>
            <person name="Barbazuk W.B."/>
            <person name="Barker E."/>
            <person name="Bennetzen J."/>
            <person name="Bezanilla M."/>
            <person name="Blankenship R."/>
            <person name="Cho S.H."/>
            <person name="Dutcher S."/>
            <person name="Estelle M."/>
            <person name="Fawcett J.A."/>
            <person name="Gundlach H."/>
            <person name="Hanada K."/>
            <person name="Heyl A."/>
            <person name="Hicks K.A."/>
            <person name="Hugh J."/>
            <person name="Lohr M."/>
            <person name="Mayer K."/>
            <person name="Melkozernov A."/>
            <person name="Murata T."/>
            <person name="Nelson D."/>
            <person name="Pils B."/>
            <person name="Prigge M."/>
            <person name="Reiss B."/>
            <person name="Renner T."/>
            <person name="Rombauts S."/>
            <person name="Rushton P."/>
            <person name="Sanderfoot A."/>
            <person name="Schween G."/>
            <person name="Shiu S.-H."/>
            <person name="Stueber K."/>
            <person name="Theodoulou F.L."/>
            <person name="Tu H."/>
            <person name="Van de Peer Y."/>
            <person name="Verrier P.J."/>
            <person name="Waters E."/>
            <person name="Wood A."/>
            <person name="Yang L."/>
            <person name="Cove D."/>
            <person name="Cuming A."/>
            <person name="Hasebe M."/>
            <person name="Lucas S."/>
            <person name="Mishler D.B."/>
            <person name="Reski R."/>
            <person name="Grigoriev I."/>
            <person name="Quatrano R.S."/>
            <person name="Boore J.L."/>
        </authorList>
    </citation>
    <scope>NUCLEOTIDE SEQUENCE [LARGE SCALE GENOMIC DNA]</scope>
    <source>
        <strain evidence="4 5">cv. Gransden 2004</strain>
    </source>
</reference>
<evidence type="ECO:0000256" key="3">
    <source>
        <dbReference type="ARBA" id="ARBA00022679"/>
    </source>
</evidence>
<dbReference type="Proteomes" id="UP000006727">
    <property type="component" value="Chromosome 1"/>
</dbReference>
<keyword evidence="5" id="KW-1185">Reference proteome</keyword>
<proteinExistence type="inferred from homology"/>
<evidence type="ECO:0000256" key="1">
    <source>
        <dbReference type="ARBA" id="ARBA00008361"/>
    </source>
</evidence>
<dbReference type="SUPFAM" id="SSF53335">
    <property type="entry name" value="S-adenosyl-L-methionine-dependent methyltransferases"/>
    <property type="match status" value="1"/>
</dbReference>
<accession>A0A7I4C0E9</accession>
<dbReference type="AlphaFoldDB" id="A0A7I4C0E9"/>
<dbReference type="InterPro" id="IPR051419">
    <property type="entry name" value="Lys/N-term_MeTrsfase_sf"/>
</dbReference>
<dbReference type="PANTHER" id="PTHR12176:SF77">
    <property type="entry name" value="S-ADENOSYL-L-METHIONINE-DEPENDENT METHYLTRANSFERASES SUPERFAMILY PROTEIN"/>
    <property type="match status" value="1"/>
</dbReference>
<evidence type="ECO:0000313" key="5">
    <source>
        <dbReference type="Proteomes" id="UP000006727"/>
    </source>
</evidence>
<organism evidence="4 5">
    <name type="scientific">Physcomitrium patens</name>
    <name type="common">Spreading-leaved earth moss</name>
    <name type="synonym">Physcomitrella patens</name>
    <dbReference type="NCBI Taxonomy" id="3218"/>
    <lineage>
        <taxon>Eukaryota</taxon>
        <taxon>Viridiplantae</taxon>
        <taxon>Streptophyta</taxon>
        <taxon>Embryophyta</taxon>
        <taxon>Bryophyta</taxon>
        <taxon>Bryophytina</taxon>
        <taxon>Bryopsida</taxon>
        <taxon>Funariidae</taxon>
        <taxon>Funariales</taxon>
        <taxon>Funariaceae</taxon>
        <taxon>Physcomitrium</taxon>
    </lineage>
</organism>
<dbReference type="Gene3D" id="3.40.50.150">
    <property type="entry name" value="Vaccinia Virus protein VP39"/>
    <property type="match status" value="1"/>
</dbReference>
<reference evidence="4 5" key="2">
    <citation type="journal article" date="2018" name="Plant J.">
        <title>The Physcomitrella patens chromosome-scale assembly reveals moss genome structure and evolution.</title>
        <authorList>
            <person name="Lang D."/>
            <person name="Ullrich K.K."/>
            <person name="Murat F."/>
            <person name="Fuchs J."/>
            <person name="Jenkins J."/>
            <person name="Haas F.B."/>
            <person name="Piednoel M."/>
            <person name="Gundlach H."/>
            <person name="Van Bel M."/>
            <person name="Meyberg R."/>
            <person name="Vives C."/>
            <person name="Morata J."/>
            <person name="Symeonidi A."/>
            <person name="Hiss M."/>
            <person name="Muchero W."/>
            <person name="Kamisugi Y."/>
            <person name="Saleh O."/>
            <person name="Blanc G."/>
            <person name="Decker E.L."/>
            <person name="van Gessel N."/>
            <person name="Grimwood J."/>
            <person name="Hayes R.D."/>
            <person name="Graham S.W."/>
            <person name="Gunter L.E."/>
            <person name="McDaniel S.F."/>
            <person name="Hoernstein S.N.W."/>
            <person name="Larsson A."/>
            <person name="Li F.W."/>
            <person name="Perroud P.F."/>
            <person name="Phillips J."/>
            <person name="Ranjan P."/>
            <person name="Rokshar D.S."/>
            <person name="Rothfels C.J."/>
            <person name="Schneider L."/>
            <person name="Shu S."/>
            <person name="Stevenson D.W."/>
            <person name="Thummler F."/>
            <person name="Tillich M."/>
            <person name="Villarreal Aguilar J.C."/>
            <person name="Widiez T."/>
            <person name="Wong G.K."/>
            <person name="Wymore A."/>
            <person name="Zhang Y."/>
            <person name="Zimmer A.D."/>
            <person name="Quatrano R.S."/>
            <person name="Mayer K.F.X."/>
            <person name="Goodstein D."/>
            <person name="Casacuberta J.M."/>
            <person name="Vandepoele K."/>
            <person name="Reski R."/>
            <person name="Cuming A.C."/>
            <person name="Tuskan G.A."/>
            <person name="Maumus F."/>
            <person name="Salse J."/>
            <person name="Schmutz J."/>
            <person name="Rensing S.A."/>
        </authorList>
    </citation>
    <scope>NUCLEOTIDE SEQUENCE [LARGE SCALE GENOMIC DNA]</scope>
    <source>
        <strain evidence="4 5">cv. Gransden 2004</strain>
    </source>
</reference>
<dbReference type="InterPro" id="IPR029063">
    <property type="entry name" value="SAM-dependent_MTases_sf"/>
</dbReference>
<dbReference type="EMBL" id="ABEU02000001">
    <property type="status" value="NOT_ANNOTATED_CDS"/>
    <property type="molecule type" value="Genomic_DNA"/>
</dbReference>
<name>A0A7I4C0E9_PHYPA</name>
<keyword evidence="3" id="KW-0808">Transferase</keyword>
<dbReference type="FunCoup" id="A0A7I4C0E9">
    <property type="interactions" value="1215"/>
</dbReference>
<protein>
    <recommendedName>
        <fullName evidence="6">PABS domain-containing protein</fullName>
    </recommendedName>
</protein>
<comment type="similarity">
    <text evidence="1">Belongs to the methyltransferase superfamily.</text>
</comment>
<dbReference type="PANTHER" id="PTHR12176">
    <property type="entry name" value="SAM-DEPENDENT METHYLTRANSFERASE SUPERFAMILY PROTEIN"/>
    <property type="match status" value="1"/>
</dbReference>
<dbReference type="GO" id="GO:0032259">
    <property type="term" value="P:methylation"/>
    <property type="evidence" value="ECO:0007669"/>
    <property type="project" value="UniProtKB-KW"/>
</dbReference>
<keyword evidence="2" id="KW-0489">Methyltransferase</keyword>
<dbReference type="Gramene" id="Pp3c1_890V3.2">
    <property type="protein sequence ID" value="Pp3c1_890V3.2"/>
    <property type="gene ID" value="Pp3c1_890"/>
</dbReference>
<dbReference type="EnsemblPlants" id="Pp3c1_890V3.2">
    <property type="protein sequence ID" value="Pp3c1_890V3.2"/>
    <property type="gene ID" value="Pp3c1_890"/>
</dbReference>
<sequence length="440" mass="48206">MHQLSPRRHAPHFSDSGGRPALQCVSFVTQPSLRLLSTCLPWSRRSLAGGLSLYFRGSGLPTERTLGRAVVVEGGGWKRKPRCFGVQCADDERVWAPTEDELIEDKTSAGVEKDAWESDLSDEDVRVLAKFQSVYNFVQVLEVSRRSEHPLAGCKLLLLDRSGNIQSVYHPYKLITSSYYDIFASLPPIIPDGPVGILGLGAGTAARMIHQFWPHINLHGWELDASVVMVARQFFDMKELEEGKPPVNGRSAFELEEDASQLADEGSIITGSPGTNSNDIGRLVVHIGDALSCKAPTEEGFAGLIVDLFSDGAVIPALQQPQTWQHLREQLKPGGRIMVNCGGSCVEADGKHAKDGNTTMEETIHALAKIFLNEVLRFEFPGKSNNSVALTGPSPDCQAWEQALPITLRDTVYGGLKIWTCYGGSDEQPKDYGNGLERQH</sequence>
<evidence type="ECO:0000256" key="2">
    <source>
        <dbReference type="ARBA" id="ARBA00022603"/>
    </source>
</evidence>
<dbReference type="GO" id="GO:0008168">
    <property type="term" value="F:methyltransferase activity"/>
    <property type="evidence" value="ECO:0007669"/>
    <property type="project" value="UniProtKB-KW"/>
</dbReference>